<dbReference type="GO" id="GO:0051321">
    <property type="term" value="P:meiotic cell cycle"/>
    <property type="evidence" value="ECO:0007669"/>
    <property type="project" value="TreeGrafter"/>
</dbReference>
<protein>
    <submittedName>
        <fullName evidence="12">Transcriptional regulator PacG/VIB-1</fullName>
    </submittedName>
</protein>
<name>J3KDE6_COCIM</name>
<dbReference type="KEGG" id="cim:CIMG_04403"/>
<dbReference type="GO" id="GO:0005737">
    <property type="term" value="C:cytoplasm"/>
    <property type="evidence" value="ECO:0007669"/>
    <property type="project" value="UniProtKB-SubCell"/>
</dbReference>
<evidence type="ECO:0000256" key="8">
    <source>
        <dbReference type="ARBA" id="ARBA00053436"/>
    </source>
</evidence>
<dbReference type="InParanoid" id="J3KDE6"/>
<evidence type="ECO:0000256" key="6">
    <source>
        <dbReference type="ARBA" id="ARBA00023163"/>
    </source>
</evidence>
<keyword evidence="13" id="KW-1185">Reference proteome</keyword>
<evidence type="ECO:0000256" key="10">
    <source>
        <dbReference type="SAM" id="MobiDB-lite"/>
    </source>
</evidence>
<evidence type="ECO:0000256" key="2">
    <source>
        <dbReference type="ARBA" id="ARBA00004496"/>
    </source>
</evidence>
<dbReference type="OMA" id="MRYIMTD"/>
<dbReference type="VEuPathDB" id="FungiDB:CIMG_04403"/>
<reference evidence="13" key="1">
    <citation type="journal article" date="2009" name="Genome Res.">
        <title>Comparative genomic analyses of the human fungal pathogens Coccidioides and their relatives.</title>
        <authorList>
            <person name="Sharpton T.J."/>
            <person name="Stajich J.E."/>
            <person name="Rounsley S.D."/>
            <person name="Gardner M.J."/>
            <person name="Wortman J.R."/>
            <person name="Jordar V.S."/>
            <person name="Maiti R."/>
            <person name="Kodira C.D."/>
            <person name="Neafsey D.E."/>
            <person name="Zeng Q."/>
            <person name="Hung C.-Y."/>
            <person name="McMahan C."/>
            <person name="Muszewska A."/>
            <person name="Grynberg M."/>
            <person name="Mandel M.A."/>
            <person name="Kellner E.M."/>
            <person name="Barker B.M."/>
            <person name="Galgiani J.N."/>
            <person name="Orbach M.J."/>
            <person name="Kirkland T.N."/>
            <person name="Cole G.T."/>
            <person name="Henn M.R."/>
            <person name="Birren B.W."/>
            <person name="Taylor J.W."/>
        </authorList>
    </citation>
    <scope>NUCLEOTIDE SEQUENCE [LARGE SCALE GENOMIC DNA]</scope>
    <source>
        <strain evidence="13">RS</strain>
    </source>
</reference>
<evidence type="ECO:0000313" key="13">
    <source>
        <dbReference type="Proteomes" id="UP000001261"/>
    </source>
</evidence>
<evidence type="ECO:0000256" key="7">
    <source>
        <dbReference type="ARBA" id="ARBA00023242"/>
    </source>
</evidence>
<feature type="DNA-binding region" description="NDT80" evidence="9">
    <location>
        <begin position="90"/>
        <end position="331"/>
    </location>
</feature>
<feature type="compositionally biased region" description="Low complexity" evidence="10">
    <location>
        <begin position="339"/>
        <end position="350"/>
    </location>
</feature>
<dbReference type="Gene3D" id="2.60.40.1390">
    <property type="entry name" value="NDT80 DNA-binding domain"/>
    <property type="match status" value="1"/>
</dbReference>
<proteinExistence type="predicted"/>
<dbReference type="AlphaFoldDB" id="J3KDE6"/>
<dbReference type="Proteomes" id="UP000001261">
    <property type="component" value="Unassembled WGS sequence"/>
</dbReference>
<evidence type="ECO:0000256" key="9">
    <source>
        <dbReference type="PROSITE-ProRule" id="PRU00850"/>
    </source>
</evidence>
<dbReference type="GO" id="GO:0000228">
    <property type="term" value="C:nuclear chromosome"/>
    <property type="evidence" value="ECO:0007669"/>
    <property type="project" value="TreeGrafter"/>
</dbReference>
<dbReference type="InterPro" id="IPR037141">
    <property type="entry name" value="NDT80_DNA-bd_dom_sf"/>
</dbReference>
<dbReference type="PROSITE" id="PS51517">
    <property type="entry name" value="NDT80"/>
    <property type="match status" value="1"/>
</dbReference>
<evidence type="ECO:0000256" key="1">
    <source>
        <dbReference type="ARBA" id="ARBA00004123"/>
    </source>
</evidence>
<dbReference type="InterPro" id="IPR024061">
    <property type="entry name" value="NDT80_DNA-bd_dom"/>
</dbReference>
<dbReference type="PANTHER" id="PTHR35144:SF1">
    <property type="entry name" value="PROTEIN PACG"/>
    <property type="match status" value="1"/>
</dbReference>
<keyword evidence="3" id="KW-0963">Cytoplasm</keyword>
<keyword evidence="4" id="KW-0805">Transcription regulation</keyword>
<feature type="compositionally biased region" description="Low complexity" evidence="10">
    <location>
        <begin position="410"/>
        <end position="420"/>
    </location>
</feature>
<dbReference type="EMBL" id="GG704914">
    <property type="protein sequence ID" value="EAS33379.3"/>
    <property type="molecule type" value="Genomic_DNA"/>
</dbReference>
<dbReference type="SUPFAM" id="SSF49417">
    <property type="entry name" value="p53-like transcription factors"/>
    <property type="match status" value="1"/>
</dbReference>
<keyword evidence="5 9" id="KW-0238">DNA-binding</keyword>
<dbReference type="FunFam" id="2.60.40.1390:FF:000002">
    <property type="entry name" value="PhoG like DNA-binding family protein"/>
    <property type="match status" value="1"/>
</dbReference>
<dbReference type="PANTHER" id="PTHR35144">
    <property type="entry name" value="MEIOSIS-SPECIFIC TRANSCRIPTION FACTOR NDT80"/>
    <property type="match status" value="1"/>
</dbReference>
<feature type="region of interest" description="Disordered" evidence="10">
    <location>
        <begin position="228"/>
        <end position="255"/>
    </location>
</feature>
<keyword evidence="7" id="KW-0539">Nucleus</keyword>
<dbReference type="GO" id="GO:0003677">
    <property type="term" value="F:DNA binding"/>
    <property type="evidence" value="ECO:0007669"/>
    <property type="project" value="UniProtKB-KW"/>
</dbReference>
<organism evidence="12 13">
    <name type="scientific">Coccidioides immitis (strain RS)</name>
    <name type="common">Valley fever fungus</name>
    <dbReference type="NCBI Taxonomy" id="246410"/>
    <lineage>
        <taxon>Eukaryota</taxon>
        <taxon>Fungi</taxon>
        <taxon>Dikarya</taxon>
        <taxon>Ascomycota</taxon>
        <taxon>Pezizomycotina</taxon>
        <taxon>Eurotiomycetes</taxon>
        <taxon>Eurotiomycetidae</taxon>
        <taxon>Onygenales</taxon>
        <taxon>Onygenaceae</taxon>
        <taxon>Coccidioides</taxon>
    </lineage>
</organism>
<evidence type="ECO:0000313" key="12">
    <source>
        <dbReference type="EMBL" id="EAS33379.3"/>
    </source>
</evidence>
<evidence type="ECO:0000259" key="11">
    <source>
        <dbReference type="PROSITE" id="PS51517"/>
    </source>
</evidence>
<gene>
    <name evidence="12" type="ORF">CIMG_04403</name>
</gene>
<accession>J3KDE6</accession>
<evidence type="ECO:0000256" key="3">
    <source>
        <dbReference type="ARBA" id="ARBA00022490"/>
    </source>
</evidence>
<feature type="domain" description="NDT80" evidence="11">
    <location>
        <begin position="90"/>
        <end position="331"/>
    </location>
</feature>
<evidence type="ECO:0000256" key="5">
    <source>
        <dbReference type="ARBA" id="ARBA00023125"/>
    </source>
</evidence>
<feature type="region of interest" description="Disordered" evidence="10">
    <location>
        <begin position="319"/>
        <end position="473"/>
    </location>
</feature>
<sequence>MHSTLSPFEPIMDYDSSMPYLASPLSMGNLQNVDYLNAIQPLDIPPHPHPYDHEAFASGDDMSFSQPSLTHPMRRFSSNQYDEPFPDILSQFEPLPPEQPPQDSSVDHNHKLLSFSLPIYGFTLLDYSLRKTSLSMSAQLHGMFFLAESPWTTSPTSDTNIPPPVAELTCYRRNLFQITGSVTLPRGLRYILTEHGDRIPILAHELTVSATESVEGNSVKIISVPWKTPATNTTGQPEDKTEKEPPSIPLDTMTGQDLDSDYATFSIAWKRLQFRIATANNGRRKELQQHFVVRLKIVATLSTGTKVPIAEAHSGPVIVRGRSPRNFQSRKDLPLSGSAAASRKNAQAAALHRANTADAARSHQAAAKRSKSPQGPTPAPVPLKLDTDAKPSSPQQQPPPSATLPDWTHVTSAPTSTTPFSAPPVTGPTAASAAYAKSSPEQPRPGKRRRTSASTKPISLSLADDVPSPATPTTPVHINSLATTSAPHFTNTTHPIDNTSLLQKHSPQVTANQAMPHTYSTSANMPLLAQSLQQLAPPLLSPHIVNPSDTADLLYEYFPLGLDDWQAPVDAVYRPHVVHHMNLPDDPKAIAARNRSKRYFAGEGS</sequence>
<dbReference type="GeneID" id="4565091"/>
<evidence type="ECO:0000256" key="4">
    <source>
        <dbReference type="ARBA" id="ARBA00023015"/>
    </source>
</evidence>
<reference evidence="13" key="2">
    <citation type="journal article" date="2010" name="Genome Res.">
        <title>Population genomic sequencing of Coccidioides fungi reveals recent hybridization and transposon control.</title>
        <authorList>
            <person name="Neafsey D.E."/>
            <person name="Barker B.M."/>
            <person name="Sharpton T.J."/>
            <person name="Stajich J.E."/>
            <person name="Park D.J."/>
            <person name="Whiston E."/>
            <person name="Hung C.-Y."/>
            <person name="McMahan C."/>
            <person name="White J."/>
            <person name="Sykes S."/>
            <person name="Heiman D."/>
            <person name="Young S."/>
            <person name="Zeng Q."/>
            <person name="Abouelleil A."/>
            <person name="Aftuck L."/>
            <person name="Bessette D."/>
            <person name="Brown A."/>
            <person name="FitzGerald M."/>
            <person name="Lui A."/>
            <person name="Macdonald J.P."/>
            <person name="Priest M."/>
            <person name="Orbach M.J."/>
            <person name="Galgiani J.N."/>
            <person name="Kirkland T.N."/>
            <person name="Cole G.T."/>
            <person name="Birren B.W."/>
            <person name="Henn M.R."/>
            <person name="Taylor J.W."/>
            <person name="Rounsley S.D."/>
        </authorList>
    </citation>
    <scope>GENOME REANNOTATION</scope>
    <source>
        <strain evidence="13">RS</strain>
    </source>
</reference>
<comment type="subcellular location">
    <subcellularLocation>
        <location evidence="2">Cytoplasm</location>
    </subcellularLocation>
    <subcellularLocation>
        <location evidence="1">Nucleus</location>
    </subcellularLocation>
</comment>
<dbReference type="RefSeq" id="XP_001244962.2">
    <property type="nucleotide sequence ID" value="XM_001244961.2"/>
</dbReference>
<dbReference type="OrthoDB" id="4117572at2759"/>
<dbReference type="GO" id="GO:0045944">
    <property type="term" value="P:positive regulation of transcription by RNA polymerase II"/>
    <property type="evidence" value="ECO:0007669"/>
    <property type="project" value="TreeGrafter"/>
</dbReference>
<dbReference type="GO" id="GO:0003700">
    <property type="term" value="F:DNA-binding transcription factor activity"/>
    <property type="evidence" value="ECO:0007669"/>
    <property type="project" value="UniProtKB-UniRule"/>
</dbReference>
<dbReference type="InterPro" id="IPR008967">
    <property type="entry name" value="p53-like_TF_DNA-bd_sf"/>
</dbReference>
<dbReference type="InterPro" id="IPR052605">
    <property type="entry name" value="Fungal_trans_regulator"/>
</dbReference>
<keyword evidence="6" id="KW-0804">Transcription</keyword>
<dbReference type="Pfam" id="PF05224">
    <property type="entry name" value="NDT80_PhoG"/>
    <property type="match status" value="1"/>
</dbReference>
<comment type="function">
    <text evidence="8">Transcription factor that acts as a positive regulator of nonrepressible acid phosphatase activity. Is a major regulator of responses to nitrogen and carbon starvation and is essential for the expression of genes involved in vegetative incompatibility (like pin-c, het-6, and tol). Vegetative incompatibility is a non-self-recognition system ubiquitous in filamentous fungi which results in programmed cell death.</text>
</comment>